<dbReference type="Pfam" id="PF04314">
    <property type="entry name" value="PCuAC"/>
    <property type="match status" value="1"/>
</dbReference>
<reference evidence="2" key="1">
    <citation type="submission" date="2020-12" db="EMBL/GenBank/DDBJ databases">
        <title>Pontibaca salina gen. nov., sp. nov., isolated from marine sediment.</title>
        <authorList>
            <person name="Bo J."/>
            <person name="Wang S."/>
            <person name="Song X."/>
            <person name="Du Z."/>
        </authorList>
    </citation>
    <scope>NUCLEOTIDE SEQUENCE</scope>
    <source>
        <strain evidence="2">S1109L</strain>
    </source>
</reference>
<organism evidence="2 3">
    <name type="scientific">Pontibaca salina</name>
    <dbReference type="NCBI Taxonomy" id="2795731"/>
    <lineage>
        <taxon>Bacteria</taxon>
        <taxon>Pseudomonadati</taxon>
        <taxon>Pseudomonadota</taxon>
        <taxon>Alphaproteobacteria</taxon>
        <taxon>Rhodobacterales</taxon>
        <taxon>Roseobacteraceae</taxon>
        <taxon>Pontibaca</taxon>
    </lineage>
</organism>
<proteinExistence type="predicted"/>
<evidence type="ECO:0000256" key="1">
    <source>
        <dbReference type="SAM" id="SignalP"/>
    </source>
</evidence>
<accession>A0A934HV85</accession>
<evidence type="ECO:0000313" key="2">
    <source>
        <dbReference type="EMBL" id="MBI6630159.1"/>
    </source>
</evidence>
<protein>
    <submittedName>
        <fullName evidence="2">Copper chaperone PCu(A)C</fullName>
    </submittedName>
</protein>
<dbReference type="InterPro" id="IPR007410">
    <property type="entry name" value="LpqE-like"/>
</dbReference>
<gene>
    <name evidence="2" type="ORF">JAO82_09735</name>
</gene>
<comment type="caution">
    <text evidence="2">The sequence shown here is derived from an EMBL/GenBank/DDBJ whole genome shotgun (WGS) entry which is preliminary data.</text>
</comment>
<evidence type="ECO:0000313" key="3">
    <source>
        <dbReference type="Proteomes" id="UP000613255"/>
    </source>
</evidence>
<sequence length="160" mass="17425">MSFKSTIAATAVAAVTLTGAAFAEQSIVVEDAYIRSSTPTSHSAAAFMVLKNEGEEDDRLIGVQSETAERVELHTHQEDANGVMKMLEVAEGFPLPAGQSHALRRGGDHVMFMGLTQPLEQGKLVPLTLVFENSGEIAIDVPVDLEREPHRMDHDMKMEH</sequence>
<keyword evidence="1" id="KW-0732">Signal</keyword>
<dbReference type="EMBL" id="JAEIJD010000007">
    <property type="protein sequence ID" value="MBI6630159.1"/>
    <property type="molecule type" value="Genomic_DNA"/>
</dbReference>
<dbReference type="InterPro" id="IPR058248">
    <property type="entry name" value="Lxx211020-like"/>
</dbReference>
<keyword evidence="3" id="KW-1185">Reference proteome</keyword>
<feature type="chain" id="PRO_5037509101" evidence="1">
    <location>
        <begin position="24"/>
        <end position="160"/>
    </location>
</feature>
<dbReference type="AlphaFoldDB" id="A0A934HV85"/>
<name>A0A934HV85_9RHOB</name>
<dbReference type="InterPro" id="IPR036182">
    <property type="entry name" value="PCuAC_sf"/>
</dbReference>
<dbReference type="Proteomes" id="UP000613255">
    <property type="component" value="Unassembled WGS sequence"/>
</dbReference>
<dbReference type="SUPFAM" id="SSF110087">
    <property type="entry name" value="DR1885-like metal-binding protein"/>
    <property type="match status" value="1"/>
</dbReference>
<dbReference type="Gene3D" id="2.60.40.1890">
    <property type="entry name" value="PCu(A)C copper chaperone"/>
    <property type="match status" value="1"/>
</dbReference>
<feature type="signal peptide" evidence="1">
    <location>
        <begin position="1"/>
        <end position="23"/>
    </location>
</feature>
<dbReference type="PANTHER" id="PTHR36302:SF1">
    <property type="entry name" value="COPPER CHAPERONE PCU(A)C"/>
    <property type="match status" value="1"/>
</dbReference>
<dbReference type="PANTHER" id="PTHR36302">
    <property type="entry name" value="BLR7088 PROTEIN"/>
    <property type="match status" value="1"/>
</dbReference>
<dbReference type="RefSeq" id="WP_198686187.1">
    <property type="nucleotide sequence ID" value="NZ_JAEIJD010000007.1"/>
</dbReference>